<feature type="transmembrane region" description="Helical" evidence="1">
    <location>
        <begin position="39"/>
        <end position="58"/>
    </location>
</feature>
<dbReference type="Proteomes" id="UP001169027">
    <property type="component" value="Unassembled WGS sequence"/>
</dbReference>
<keyword evidence="1" id="KW-0472">Membrane</keyword>
<dbReference type="RefSeq" id="WP_301815238.1">
    <property type="nucleotide sequence ID" value="NZ_JAUJZH010000034.1"/>
</dbReference>
<keyword evidence="1" id="KW-0812">Transmembrane</keyword>
<proteinExistence type="predicted"/>
<accession>A0ABT8SF56</accession>
<protein>
    <submittedName>
        <fullName evidence="2">Uncharacterized protein</fullName>
    </submittedName>
</protein>
<organism evidence="2 3">
    <name type="scientific">Variovorax ginsengisoli</name>
    <dbReference type="NCBI Taxonomy" id="363844"/>
    <lineage>
        <taxon>Bacteria</taxon>
        <taxon>Pseudomonadati</taxon>
        <taxon>Pseudomonadota</taxon>
        <taxon>Betaproteobacteria</taxon>
        <taxon>Burkholderiales</taxon>
        <taxon>Comamonadaceae</taxon>
        <taxon>Variovorax</taxon>
    </lineage>
</organism>
<dbReference type="PROSITE" id="PS51257">
    <property type="entry name" value="PROKAR_LIPOPROTEIN"/>
    <property type="match status" value="1"/>
</dbReference>
<gene>
    <name evidence="2" type="ORF">Q2T77_32530</name>
</gene>
<dbReference type="EMBL" id="JAUKVY010000034">
    <property type="protein sequence ID" value="MDO1537003.1"/>
    <property type="molecule type" value="Genomic_DNA"/>
</dbReference>
<feature type="transmembrane region" description="Helical" evidence="1">
    <location>
        <begin position="12"/>
        <end position="33"/>
    </location>
</feature>
<name>A0ABT8SF56_9BURK</name>
<keyword evidence="3" id="KW-1185">Reference proteome</keyword>
<keyword evidence="1" id="KW-1133">Transmembrane helix</keyword>
<comment type="caution">
    <text evidence="2">The sequence shown here is derived from an EMBL/GenBank/DDBJ whole genome shotgun (WGS) entry which is preliminary data.</text>
</comment>
<evidence type="ECO:0000256" key="1">
    <source>
        <dbReference type="SAM" id="Phobius"/>
    </source>
</evidence>
<evidence type="ECO:0000313" key="3">
    <source>
        <dbReference type="Proteomes" id="UP001169027"/>
    </source>
</evidence>
<sequence>MRRAQAWLRRNGEFALSAGLFLGCVYAAVFYVVEGALGAAGFAAFLAYGFFHASAAFHDAAVMRRAMRMDEGTDDVEC</sequence>
<evidence type="ECO:0000313" key="2">
    <source>
        <dbReference type="EMBL" id="MDO1537003.1"/>
    </source>
</evidence>
<reference evidence="2" key="1">
    <citation type="submission" date="2023-06" db="EMBL/GenBank/DDBJ databases">
        <authorList>
            <person name="Jiang Y."/>
            <person name="Liu Q."/>
        </authorList>
    </citation>
    <scope>NUCLEOTIDE SEQUENCE</scope>
    <source>
        <strain evidence="2">CGMCC 1.12090</strain>
    </source>
</reference>